<comment type="caution">
    <text evidence="2">The sequence shown here is derived from an EMBL/GenBank/DDBJ whole genome shotgun (WGS) entry which is preliminary data.</text>
</comment>
<dbReference type="SUPFAM" id="SSF56300">
    <property type="entry name" value="Metallo-dependent phosphatases"/>
    <property type="match status" value="1"/>
</dbReference>
<evidence type="ECO:0000313" key="3">
    <source>
        <dbReference type="Proteomes" id="UP000667802"/>
    </source>
</evidence>
<dbReference type="RefSeq" id="WP_208353673.1">
    <property type="nucleotide sequence ID" value="NZ_JAALHA020000027.1"/>
</dbReference>
<dbReference type="AlphaFoldDB" id="A0AAP5IG10"/>
<keyword evidence="3" id="KW-1185">Reference proteome</keyword>
<dbReference type="GO" id="GO:0016787">
    <property type="term" value="F:hydrolase activity"/>
    <property type="evidence" value="ECO:0007669"/>
    <property type="project" value="InterPro"/>
</dbReference>
<dbReference type="Proteomes" id="UP000667802">
    <property type="component" value="Unassembled WGS sequence"/>
</dbReference>
<dbReference type="PANTHER" id="PTHR37844">
    <property type="entry name" value="SER/THR PROTEIN PHOSPHATASE SUPERFAMILY (AFU_ORTHOLOGUE AFUA_1G14840)"/>
    <property type="match status" value="1"/>
</dbReference>
<organism evidence="2 3">
    <name type="scientific">Aetokthonos hydrillicola Thurmond2011</name>
    <dbReference type="NCBI Taxonomy" id="2712845"/>
    <lineage>
        <taxon>Bacteria</taxon>
        <taxon>Bacillati</taxon>
        <taxon>Cyanobacteriota</taxon>
        <taxon>Cyanophyceae</taxon>
        <taxon>Nostocales</taxon>
        <taxon>Hapalosiphonaceae</taxon>
        <taxon>Aetokthonos</taxon>
    </lineage>
</organism>
<evidence type="ECO:0000313" key="2">
    <source>
        <dbReference type="EMBL" id="MDR9899769.1"/>
    </source>
</evidence>
<name>A0AAP5IG10_9CYAN</name>
<proteinExistence type="predicted"/>
<dbReference type="InterPro" id="IPR004843">
    <property type="entry name" value="Calcineurin-like_PHP"/>
</dbReference>
<dbReference type="PANTHER" id="PTHR37844:SF2">
    <property type="entry name" value="SER_THR PROTEIN PHOSPHATASE SUPERFAMILY (AFU_ORTHOLOGUE AFUA_1G14840)"/>
    <property type="match status" value="1"/>
</dbReference>
<gene>
    <name evidence="2" type="ORF">G7B40_035210</name>
</gene>
<dbReference type="Gene3D" id="3.60.21.10">
    <property type="match status" value="1"/>
</dbReference>
<feature type="domain" description="Calcineurin-like phosphoesterase" evidence="1">
    <location>
        <begin position="1"/>
        <end position="206"/>
    </location>
</feature>
<dbReference type="EMBL" id="JAALHA020000027">
    <property type="protein sequence ID" value="MDR9899769.1"/>
    <property type="molecule type" value="Genomic_DNA"/>
</dbReference>
<evidence type="ECO:0000259" key="1">
    <source>
        <dbReference type="Pfam" id="PF00149"/>
    </source>
</evidence>
<sequence length="246" mass="28411">MKIQVVSDLHVNSQPDWGRSLLKSIMTPQMDLLIIAGDLGEVIHPSWEQALIELTTYYPYVLLVLGNREYYNSTPEIVQQMTSKLQKELPNLYILENQTITLEGVRFAGTTLWFNDTSKTDEYEKSINNSEINNSFDVWVYQRNQAARKFLADLNVDIIITHYLPSPKSISQEYQNHPRNYLFVSDVEDIIHKIQPLYWLHGHTHSQCAYKIGRTQVIANPHGYPQEASNHGFVRHLCLSISHSIV</sequence>
<dbReference type="Pfam" id="PF00149">
    <property type="entry name" value="Metallophos"/>
    <property type="match status" value="1"/>
</dbReference>
<dbReference type="InterPro" id="IPR029052">
    <property type="entry name" value="Metallo-depent_PP-like"/>
</dbReference>
<accession>A0AAP5IG10</accession>
<reference evidence="3" key="1">
    <citation type="journal article" date="2021" name="Science">
        <title>Hunting the eagle killer: A cyanobacterial neurotoxin causes vacuolar myelinopathy.</title>
        <authorList>
            <person name="Breinlinger S."/>
            <person name="Phillips T.J."/>
            <person name="Haram B.N."/>
            <person name="Mares J."/>
            <person name="Martinez Yerena J.A."/>
            <person name="Hrouzek P."/>
            <person name="Sobotka R."/>
            <person name="Henderson W.M."/>
            <person name="Schmieder P."/>
            <person name="Williams S.M."/>
            <person name="Lauderdale J.D."/>
            <person name="Wilde H.D."/>
            <person name="Gerrin W."/>
            <person name="Kust A."/>
            <person name="Washington J.W."/>
            <person name="Wagner C."/>
            <person name="Geier B."/>
            <person name="Liebeke M."/>
            <person name="Enke H."/>
            <person name="Niedermeyer T.H.J."/>
            <person name="Wilde S.B."/>
        </authorList>
    </citation>
    <scope>NUCLEOTIDE SEQUENCE [LARGE SCALE GENOMIC DNA]</scope>
    <source>
        <strain evidence="3">Thurmond2011</strain>
    </source>
</reference>
<protein>
    <submittedName>
        <fullName evidence="2">Metallophosphoesterase</fullName>
    </submittedName>
</protein>